<reference evidence="2" key="2">
    <citation type="submission" date="2025-09" db="UniProtKB">
        <authorList>
            <consortium name="Ensembl"/>
        </authorList>
    </citation>
    <scope>IDENTIFICATION</scope>
</reference>
<proteinExistence type="predicted"/>
<accession>A0A8C4NF61</accession>
<evidence type="ECO:0000313" key="2">
    <source>
        <dbReference type="Ensembl" id="ENSEBUP00000005783.1"/>
    </source>
</evidence>
<name>A0A8C4NF61_EPTBU</name>
<evidence type="ECO:0000256" key="1">
    <source>
        <dbReference type="SAM" id="MobiDB-lite"/>
    </source>
</evidence>
<protein>
    <submittedName>
        <fullName evidence="2">Uncharacterized protein</fullName>
    </submittedName>
</protein>
<sequence length="66" mass="7287">MGRHLDVGKQRGPGRKARKQPGAEREIPRSLLTGNRKTEVANLLQRGLLKSLQGEEVPREAKTGES</sequence>
<keyword evidence="3" id="KW-1185">Reference proteome</keyword>
<dbReference type="AlphaFoldDB" id="A0A8C4NF61"/>
<organism evidence="2 3">
    <name type="scientific">Eptatretus burgeri</name>
    <name type="common">Inshore hagfish</name>
    <dbReference type="NCBI Taxonomy" id="7764"/>
    <lineage>
        <taxon>Eukaryota</taxon>
        <taxon>Metazoa</taxon>
        <taxon>Chordata</taxon>
        <taxon>Craniata</taxon>
        <taxon>Vertebrata</taxon>
        <taxon>Cyclostomata</taxon>
        <taxon>Myxini</taxon>
        <taxon>Myxiniformes</taxon>
        <taxon>Myxinidae</taxon>
        <taxon>Eptatretinae</taxon>
        <taxon>Eptatretus</taxon>
    </lineage>
</organism>
<feature type="region of interest" description="Disordered" evidence="1">
    <location>
        <begin position="1"/>
        <end position="34"/>
    </location>
</feature>
<dbReference type="Proteomes" id="UP000694388">
    <property type="component" value="Unplaced"/>
</dbReference>
<reference evidence="2" key="1">
    <citation type="submission" date="2025-08" db="UniProtKB">
        <authorList>
            <consortium name="Ensembl"/>
        </authorList>
    </citation>
    <scope>IDENTIFICATION</scope>
</reference>
<dbReference type="Ensembl" id="ENSEBUT00000006227.1">
    <property type="protein sequence ID" value="ENSEBUP00000005783.1"/>
    <property type="gene ID" value="ENSEBUG00000003893.1"/>
</dbReference>
<evidence type="ECO:0000313" key="3">
    <source>
        <dbReference type="Proteomes" id="UP000694388"/>
    </source>
</evidence>